<dbReference type="InterPro" id="IPR051446">
    <property type="entry name" value="HTH_trans_reg/aminotransferase"/>
</dbReference>
<dbReference type="Gene3D" id="3.40.640.10">
    <property type="entry name" value="Type I PLP-dependent aspartate aminotransferase-like (Major domain)"/>
    <property type="match status" value="1"/>
</dbReference>
<organism evidence="8 9">
    <name type="scientific">Luteipulveratus flavus</name>
    <dbReference type="NCBI Taxonomy" id="3031728"/>
    <lineage>
        <taxon>Bacteria</taxon>
        <taxon>Bacillati</taxon>
        <taxon>Actinomycetota</taxon>
        <taxon>Actinomycetes</taxon>
        <taxon>Micrococcales</taxon>
        <taxon>Dermacoccaceae</taxon>
        <taxon>Luteipulveratus</taxon>
    </lineage>
</organism>
<dbReference type="SUPFAM" id="SSF46785">
    <property type="entry name" value="Winged helix' DNA-binding domain"/>
    <property type="match status" value="1"/>
</dbReference>
<dbReference type="GO" id="GO:0008483">
    <property type="term" value="F:transaminase activity"/>
    <property type="evidence" value="ECO:0007669"/>
    <property type="project" value="UniProtKB-KW"/>
</dbReference>
<proteinExistence type="inferred from homology"/>
<evidence type="ECO:0000256" key="5">
    <source>
        <dbReference type="ARBA" id="ARBA00023163"/>
    </source>
</evidence>
<dbReference type="Gene3D" id="1.10.10.10">
    <property type="entry name" value="Winged helix-like DNA-binding domain superfamily/Winged helix DNA-binding domain"/>
    <property type="match status" value="1"/>
</dbReference>
<evidence type="ECO:0000313" key="9">
    <source>
        <dbReference type="Proteomes" id="UP001528912"/>
    </source>
</evidence>
<dbReference type="InterPro" id="IPR000524">
    <property type="entry name" value="Tscrpt_reg_HTH_GntR"/>
</dbReference>
<comment type="caution">
    <text evidence="8">The sequence shown here is derived from an EMBL/GenBank/DDBJ whole genome shotgun (WGS) entry which is preliminary data.</text>
</comment>
<dbReference type="EMBL" id="JAROAV010000024">
    <property type="protein sequence ID" value="MDF8263985.1"/>
    <property type="molecule type" value="Genomic_DNA"/>
</dbReference>
<dbReference type="PANTHER" id="PTHR46577">
    <property type="entry name" value="HTH-TYPE TRANSCRIPTIONAL REGULATORY PROTEIN GABR"/>
    <property type="match status" value="1"/>
</dbReference>
<dbReference type="CDD" id="cd00609">
    <property type="entry name" value="AAT_like"/>
    <property type="match status" value="1"/>
</dbReference>
<feature type="region of interest" description="Disordered" evidence="6">
    <location>
        <begin position="86"/>
        <end position="120"/>
    </location>
</feature>
<dbReference type="Pfam" id="PF00392">
    <property type="entry name" value="GntR"/>
    <property type="match status" value="1"/>
</dbReference>
<dbReference type="InterPro" id="IPR036388">
    <property type="entry name" value="WH-like_DNA-bd_sf"/>
</dbReference>
<dbReference type="Pfam" id="PF00155">
    <property type="entry name" value="Aminotran_1_2"/>
    <property type="match status" value="1"/>
</dbReference>
<keyword evidence="2" id="KW-0663">Pyridoxal phosphate</keyword>
<dbReference type="InterPro" id="IPR015421">
    <property type="entry name" value="PyrdxlP-dep_Trfase_major"/>
</dbReference>
<gene>
    <name evidence="8" type="ORF">P4R38_07000</name>
</gene>
<protein>
    <submittedName>
        <fullName evidence="8">PLP-dependent aminotransferase family protein</fullName>
    </submittedName>
</protein>
<comment type="similarity">
    <text evidence="1">In the C-terminal section; belongs to the class-I pyridoxal-phosphate-dependent aminotransferase family.</text>
</comment>
<dbReference type="Proteomes" id="UP001528912">
    <property type="component" value="Unassembled WGS sequence"/>
</dbReference>
<dbReference type="PROSITE" id="PS50949">
    <property type="entry name" value="HTH_GNTR"/>
    <property type="match status" value="1"/>
</dbReference>
<evidence type="ECO:0000259" key="7">
    <source>
        <dbReference type="PROSITE" id="PS50949"/>
    </source>
</evidence>
<evidence type="ECO:0000256" key="2">
    <source>
        <dbReference type="ARBA" id="ARBA00022898"/>
    </source>
</evidence>
<evidence type="ECO:0000256" key="6">
    <source>
        <dbReference type="SAM" id="MobiDB-lite"/>
    </source>
</evidence>
<keyword evidence="9" id="KW-1185">Reference proteome</keyword>
<dbReference type="InterPro" id="IPR036390">
    <property type="entry name" value="WH_DNA-bd_sf"/>
</dbReference>
<evidence type="ECO:0000313" key="8">
    <source>
        <dbReference type="EMBL" id="MDF8263985.1"/>
    </source>
</evidence>
<accession>A0ABT6C592</accession>
<keyword evidence="5" id="KW-0804">Transcription</keyword>
<feature type="region of interest" description="Disordered" evidence="6">
    <location>
        <begin position="303"/>
        <end position="323"/>
    </location>
</feature>
<reference evidence="8 9" key="1">
    <citation type="submission" date="2023-03" db="EMBL/GenBank/DDBJ databases">
        <title>YIM 133296 draft genome.</title>
        <authorList>
            <person name="Xiong L."/>
        </authorList>
    </citation>
    <scope>NUCLEOTIDE SEQUENCE [LARGE SCALE GENOMIC DNA]</scope>
    <source>
        <strain evidence="8 9">YIM 133296</strain>
    </source>
</reference>
<keyword evidence="4" id="KW-0238">DNA-binding</keyword>
<sequence length="478" mass="50793">MSDDLGSDFLQLASSDLPVRGRAEHLTALMRAAVADGRLRTGVALPSSRRLAAELGLSRGVVVEVYRRLADEGLVEGRTGVGTVITARPGRRGPAAPRETATPADGGASPVLPPTGDASVLDLSPGVPDLAAFPREAWLRAERTVLAEAGPLDLGYGDPRGHERLRVELASYLGRMRGVRIGPEDVMVVAGVAQALALLSQVLRAGGLRSVAVEDPGSRGVRDEVAHWGLRPVGVPVDADGLDVGALAAAEESVVVTTPAHQFPTGVVLSPARRRELLAWADERQGLVVEDDYDAEHRYDRPPVPALHASAPDRVAHTGSTSKSLAPGLRLGWLLAPTRLRPALLAARHASDIAAPALPQLVLADLLASGAYERHLRAVRVRQRRRRDAVVETVRDRRPDLTVEGVAAGLHLLVRLPAHLDDIAVAEAAREAGLRVQPLSWHRQADGPPGLIIGYAAHPPDGLREAITRLLANIPRRP</sequence>
<dbReference type="CDD" id="cd07377">
    <property type="entry name" value="WHTH_GntR"/>
    <property type="match status" value="1"/>
</dbReference>
<dbReference type="RefSeq" id="WP_277191602.1">
    <property type="nucleotide sequence ID" value="NZ_JAROAV010000024.1"/>
</dbReference>
<feature type="compositionally biased region" description="Low complexity" evidence="6">
    <location>
        <begin position="86"/>
        <end position="104"/>
    </location>
</feature>
<name>A0ABT6C592_9MICO</name>
<evidence type="ECO:0000256" key="3">
    <source>
        <dbReference type="ARBA" id="ARBA00023015"/>
    </source>
</evidence>
<dbReference type="SUPFAM" id="SSF53383">
    <property type="entry name" value="PLP-dependent transferases"/>
    <property type="match status" value="1"/>
</dbReference>
<keyword evidence="3" id="KW-0805">Transcription regulation</keyword>
<dbReference type="InterPro" id="IPR015424">
    <property type="entry name" value="PyrdxlP-dep_Trfase"/>
</dbReference>
<evidence type="ECO:0000256" key="4">
    <source>
        <dbReference type="ARBA" id="ARBA00023125"/>
    </source>
</evidence>
<dbReference type="InterPro" id="IPR004839">
    <property type="entry name" value="Aminotransferase_I/II_large"/>
</dbReference>
<dbReference type="PANTHER" id="PTHR46577:SF1">
    <property type="entry name" value="HTH-TYPE TRANSCRIPTIONAL REGULATORY PROTEIN GABR"/>
    <property type="match status" value="1"/>
</dbReference>
<keyword evidence="8" id="KW-0808">Transferase</keyword>
<dbReference type="SMART" id="SM00345">
    <property type="entry name" value="HTH_GNTR"/>
    <property type="match status" value="1"/>
</dbReference>
<dbReference type="PRINTS" id="PR00035">
    <property type="entry name" value="HTHGNTR"/>
</dbReference>
<evidence type="ECO:0000256" key="1">
    <source>
        <dbReference type="ARBA" id="ARBA00005384"/>
    </source>
</evidence>
<feature type="domain" description="HTH gntR-type" evidence="7">
    <location>
        <begin position="20"/>
        <end position="88"/>
    </location>
</feature>
<keyword evidence="8" id="KW-0032">Aminotransferase</keyword>